<dbReference type="SUPFAM" id="SSF46894">
    <property type="entry name" value="C-terminal effector domain of the bipartite response regulators"/>
    <property type="match status" value="1"/>
</dbReference>
<dbReference type="Pfam" id="PF00072">
    <property type="entry name" value="Response_reg"/>
    <property type="match status" value="1"/>
</dbReference>
<dbReference type="InterPro" id="IPR001867">
    <property type="entry name" value="OmpR/PhoB-type_DNA-bd"/>
</dbReference>
<evidence type="ECO:0000256" key="3">
    <source>
        <dbReference type="ARBA" id="ARBA00023125"/>
    </source>
</evidence>
<evidence type="ECO:0000313" key="10">
    <source>
        <dbReference type="EMBL" id="HJC64083.1"/>
    </source>
</evidence>
<dbReference type="PANTHER" id="PTHR48111">
    <property type="entry name" value="REGULATOR OF RPOS"/>
    <property type="match status" value="1"/>
</dbReference>
<dbReference type="GO" id="GO:0006355">
    <property type="term" value="P:regulation of DNA-templated transcription"/>
    <property type="evidence" value="ECO:0007669"/>
    <property type="project" value="InterPro"/>
</dbReference>
<dbReference type="PROSITE" id="PS50110">
    <property type="entry name" value="RESPONSE_REGULATORY"/>
    <property type="match status" value="1"/>
</dbReference>
<evidence type="ECO:0000256" key="4">
    <source>
        <dbReference type="ARBA" id="ARBA00023163"/>
    </source>
</evidence>
<evidence type="ECO:0000259" key="8">
    <source>
        <dbReference type="PROSITE" id="PS50110"/>
    </source>
</evidence>
<dbReference type="InterPro" id="IPR011006">
    <property type="entry name" value="CheY-like_superfamily"/>
</dbReference>
<evidence type="ECO:0000256" key="2">
    <source>
        <dbReference type="ARBA" id="ARBA00023015"/>
    </source>
</evidence>
<keyword evidence="6" id="KW-0597">Phosphoprotein</keyword>
<comment type="caution">
    <text evidence="10">The sequence shown here is derived from an EMBL/GenBank/DDBJ whole genome shotgun (WGS) entry which is preliminary data.</text>
</comment>
<dbReference type="EMBL" id="DWVZ01000146">
    <property type="protein sequence ID" value="HJC64083.1"/>
    <property type="molecule type" value="Genomic_DNA"/>
</dbReference>
<dbReference type="InterPro" id="IPR036388">
    <property type="entry name" value="WH-like_DNA-bd_sf"/>
</dbReference>
<dbReference type="InterPro" id="IPR016032">
    <property type="entry name" value="Sig_transdc_resp-reg_C-effctor"/>
</dbReference>
<dbReference type="PANTHER" id="PTHR48111:SF43">
    <property type="entry name" value="STAGE 0 SPORULATION PROTEIN A HOMOLOG"/>
    <property type="match status" value="1"/>
</dbReference>
<dbReference type="SUPFAM" id="SSF52172">
    <property type="entry name" value="CheY-like"/>
    <property type="match status" value="1"/>
</dbReference>
<keyword evidence="4" id="KW-0804">Transcription</keyword>
<gene>
    <name evidence="10" type="ORF">H9753_10780</name>
</gene>
<dbReference type="Proteomes" id="UP000823886">
    <property type="component" value="Unassembled WGS sequence"/>
</dbReference>
<evidence type="ECO:0000256" key="6">
    <source>
        <dbReference type="PROSITE-ProRule" id="PRU00169"/>
    </source>
</evidence>
<comment type="function">
    <text evidence="5">May play the central regulatory role in sporulation. It may be an element of the effector pathway responsible for the activation of sporulation genes in response to nutritional stress. Spo0A may act in concert with spo0H (a sigma factor) to control the expression of some genes that are critical to the sporulation process.</text>
</comment>
<evidence type="ECO:0000259" key="9">
    <source>
        <dbReference type="PROSITE" id="PS51755"/>
    </source>
</evidence>
<keyword evidence="3 7" id="KW-0238">DNA-binding</keyword>
<dbReference type="InterPro" id="IPR001789">
    <property type="entry name" value="Sig_transdc_resp-reg_receiver"/>
</dbReference>
<sequence length="229" mass="26746">MYRVFIIEDEETIARGIQKQMESWSLEAKCVQDFRSVMEEFQDYQPHLVLLDISLPFYNGYYWCQEIRKISKVPVIFLSSASENMNIVMAIQMGGDDFIAKPFDYTVMTAKIQAVLRRAYDYTMQPSALEHRGAVLNTQDATLLYEGKKIDLTRNEYRILQTLLEQKGRIVSRERLMEKLWESDSFVDENTLSVNVNRLRKKLEQEGLDHFITTKVGMGYLIEKKGEGK</sequence>
<dbReference type="PROSITE" id="PS51755">
    <property type="entry name" value="OMPR_PHOB"/>
    <property type="match status" value="1"/>
</dbReference>
<organism evidence="10 11">
    <name type="scientific">Candidatus Blautia merdavium</name>
    <dbReference type="NCBI Taxonomy" id="2838494"/>
    <lineage>
        <taxon>Bacteria</taxon>
        <taxon>Bacillati</taxon>
        <taxon>Bacillota</taxon>
        <taxon>Clostridia</taxon>
        <taxon>Lachnospirales</taxon>
        <taxon>Lachnospiraceae</taxon>
        <taxon>Blautia</taxon>
    </lineage>
</organism>
<dbReference type="CDD" id="cd00383">
    <property type="entry name" value="trans_reg_C"/>
    <property type="match status" value="1"/>
</dbReference>
<evidence type="ECO:0000313" key="11">
    <source>
        <dbReference type="Proteomes" id="UP000823886"/>
    </source>
</evidence>
<dbReference type="SMART" id="SM00862">
    <property type="entry name" value="Trans_reg_C"/>
    <property type="match status" value="1"/>
</dbReference>
<dbReference type="CDD" id="cd18159">
    <property type="entry name" value="REC_OmpR_NsrR-like"/>
    <property type="match status" value="1"/>
</dbReference>
<keyword evidence="2" id="KW-0805">Transcription regulation</keyword>
<dbReference type="InterPro" id="IPR039420">
    <property type="entry name" value="WalR-like"/>
</dbReference>
<dbReference type="Gene3D" id="1.10.10.10">
    <property type="entry name" value="Winged helix-like DNA-binding domain superfamily/Winged helix DNA-binding domain"/>
    <property type="match status" value="1"/>
</dbReference>
<dbReference type="Pfam" id="PF00486">
    <property type="entry name" value="Trans_reg_C"/>
    <property type="match status" value="1"/>
</dbReference>
<evidence type="ECO:0000256" key="5">
    <source>
        <dbReference type="ARBA" id="ARBA00024867"/>
    </source>
</evidence>
<reference evidence="10" key="1">
    <citation type="journal article" date="2021" name="PeerJ">
        <title>Extensive microbial diversity within the chicken gut microbiome revealed by metagenomics and culture.</title>
        <authorList>
            <person name="Gilroy R."/>
            <person name="Ravi A."/>
            <person name="Getino M."/>
            <person name="Pursley I."/>
            <person name="Horton D.L."/>
            <person name="Alikhan N.F."/>
            <person name="Baker D."/>
            <person name="Gharbi K."/>
            <person name="Hall N."/>
            <person name="Watson M."/>
            <person name="Adriaenssens E.M."/>
            <person name="Foster-Nyarko E."/>
            <person name="Jarju S."/>
            <person name="Secka A."/>
            <person name="Antonio M."/>
            <person name="Oren A."/>
            <person name="Chaudhuri R.R."/>
            <person name="La Ragione R."/>
            <person name="Hildebrand F."/>
            <person name="Pallen M.J."/>
        </authorList>
    </citation>
    <scope>NUCLEOTIDE SEQUENCE</scope>
    <source>
        <strain evidence="10">ChiBcec2-3848</strain>
    </source>
</reference>
<name>A0A9D2PMZ5_9FIRM</name>
<dbReference type="SMART" id="SM00448">
    <property type="entry name" value="REC"/>
    <property type="match status" value="1"/>
</dbReference>
<feature type="DNA-binding region" description="OmpR/PhoB-type" evidence="7">
    <location>
        <begin position="126"/>
        <end position="224"/>
    </location>
</feature>
<evidence type="ECO:0000256" key="1">
    <source>
        <dbReference type="ARBA" id="ARBA00018672"/>
    </source>
</evidence>
<evidence type="ECO:0000256" key="7">
    <source>
        <dbReference type="PROSITE-ProRule" id="PRU01091"/>
    </source>
</evidence>
<dbReference type="GO" id="GO:0005829">
    <property type="term" value="C:cytosol"/>
    <property type="evidence" value="ECO:0007669"/>
    <property type="project" value="TreeGrafter"/>
</dbReference>
<proteinExistence type="predicted"/>
<dbReference type="GO" id="GO:0000156">
    <property type="term" value="F:phosphorelay response regulator activity"/>
    <property type="evidence" value="ECO:0007669"/>
    <property type="project" value="TreeGrafter"/>
</dbReference>
<feature type="domain" description="OmpR/PhoB-type" evidence="9">
    <location>
        <begin position="126"/>
        <end position="224"/>
    </location>
</feature>
<feature type="domain" description="Response regulatory" evidence="8">
    <location>
        <begin position="3"/>
        <end position="116"/>
    </location>
</feature>
<protein>
    <recommendedName>
        <fullName evidence="1">Stage 0 sporulation protein A homolog</fullName>
    </recommendedName>
</protein>
<dbReference type="AlphaFoldDB" id="A0A9D2PMZ5"/>
<feature type="modified residue" description="4-aspartylphosphate" evidence="6">
    <location>
        <position position="52"/>
    </location>
</feature>
<dbReference type="Gene3D" id="3.40.50.2300">
    <property type="match status" value="1"/>
</dbReference>
<reference evidence="10" key="2">
    <citation type="submission" date="2021-04" db="EMBL/GenBank/DDBJ databases">
        <authorList>
            <person name="Gilroy R."/>
        </authorList>
    </citation>
    <scope>NUCLEOTIDE SEQUENCE</scope>
    <source>
        <strain evidence="10">ChiBcec2-3848</strain>
    </source>
</reference>
<dbReference type="GO" id="GO:0000976">
    <property type="term" value="F:transcription cis-regulatory region binding"/>
    <property type="evidence" value="ECO:0007669"/>
    <property type="project" value="TreeGrafter"/>
</dbReference>
<dbReference type="GO" id="GO:0032993">
    <property type="term" value="C:protein-DNA complex"/>
    <property type="evidence" value="ECO:0007669"/>
    <property type="project" value="TreeGrafter"/>
</dbReference>
<accession>A0A9D2PMZ5</accession>